<feature type="chain" id="PRO_5003557163" description="DUF3826 domain-containing protein" evidence="1">
    <location>
        <begin position="24"/>
        <end position="234"/>
    </location>
</feature>
<dbReference type="HOGENOM" id="CLU_1213769_0_0_10"/>
<dbReference type="Pfam" id="PF12875">
    <property type="entry name" value="DUF3826"/>
    <property type="match status" value="1"/>
</dbReference>
<name>H1Y9R6_9SPHI</name>
<dbReference type="OrthoDB" id="1345252at2"/>
<protein>
    <recommendedName>
        <fullName evidence="4">DUF3826 domain-containing protein</fullName>
    </recommendedName>
</protein>
<feature type="signal peptide" evidence="1">
    <location>
        <begin position="1"/>
        <end position="23"/>
    </location>
</feature>
<dbReference type="InterPro" id="IPR024284">
    <property type="entry name" value="DUF3826"/>
</dbReference>
<reference evidence="2" key="1">
    <citation type="submission" date="2011-09" db="EMBL/GenBank/DDBJ databases">
        <title>The permanent draft genome of Mucilaginibacter paludis DSM 18603.</title>
        <authorList>
            <consortium name="US DOE Joint Genome Institute (JGI-PGF)"/>
            <person name="Lucas S."/>
            <person name="Han J."/>
            <person name="Lapidus A."/>
            <person name="Bruce D."/>
            <person name="Goodwin L."/>
            <person name="Pitluck S."/>
            <person name="Peters L."/>
            <person name="Kyrpides N."/>
            <person name="Mavromatis K."/>
            <person name="Ivanova N."/>
            <person name="Mikhailova N."/>
            <person name="Held B."/>
            <person name="Detter J.C."/>
            <person name="Tapia R."/>
            <person name="Han C."/>
            <person name="Land M."/>
            <person name="Hauser L."/>
            <person name="Markowitz V."/>
            <person name="Cheng J.-F."/>
            <person name="Hugenholtz P."/>
            <person name="Woyke T."/>
            <person name="Wu D."/>
            <person name="Tindall B."/>
            <person name="Brambilla E."/>
            <person name="Klenk H.-P."/>
            <person name="Eisen J.A."/>
        </authorList>
    </citation>
    <scope>NUCLEOTIDE SEQUENCE [LARGE SCALE GENOMIC DNA]</scope>
    <source>
        <strain evidence="2">DSM 18603</strain>
    </source>
</reference>
<dbReference type="Proteomes" id="UP000002774">
    <property type="component" value="Chromosome"/>
</dbReference>
<dbReference type="RefSeq" id="WP_008513297.1">
    <property type="nucleotide sequence ID" value="NZ_CM001403.1"/>
</dbReference>
<evidence type="ECO:0000313" key="2">
    <source>
        <dbReference type="EMBL" id="EHQ31099.1"/>
    </source>
</evidence>
<dbReference type="eggNOG" id="ENOG502ZEGW">
    <property type="taxonomic scope" value="Bacteria"/>
</dbReference>
<evidence type="ECO:0000313" key="3">
    <source>
        <dbReference type="Proteomes" id="UP000002774"/>
    </source>
</evidence>
<dbReference type="AlphaFoldDB" id="H1Y9R6"/>
<dbReference type="STRING" id="714943.Mucpa_7056"/>
<proteinExistence type="predicted"/>
<dbReference type="EMBL" id="CM001403">
    <property type="protein sequence ID" value="EHQ31099.1"/>
    <property type="molecule type" value="Genomic_DNA"/>
</dbReference>
<evidence type="ECO:0000256" key="1">
    <source>
        <dbReference type="SAM" id="SignalP"/>
    </source>
</evidence>
<gene>
    <name evidence="2" type="ORF">Mucpa_7056</name>
</gene>
<accession>H1Y9R6</accession>
<keyword evidence="1" id="KW-0732">Signal</keyword>
<evidence type="ECO:0008006" key="4">
    <source>
        <dbReference type="Google" id="ProtNLM"/>
    </source>
</evidence>
<sequence length="234" mass="26024">MKSTYIIFAFSIACALFSAGLYAQTATPAGDKATTVKSKSDPDVRAGQWVAALNLNDAAKEARVAAVITAHLMAVRDWNNNHPYTLTPEGINPITGKVFSKLERQLIINSTIPKTVHDDLMAGLRKDLTEEQVELILDKYTIGKVAFTMSGYKSIVPDLTQVEESFILTNLKLAREQAVDYKNIDQISVIFKIYKTKIEDYFNNNGRNWKQMYKNYADQAKAKKAAGNAKPAKP</sequence>
<organism evidence="2 3">
    <name type="scientific">Mucilaginibacter paludis DSM 18603</name>
    <dbReference type="NCBI Taxonomy" id="714943"/>
    <lineage>
        <taxon>Bacteria</taxon>
        <taxon>Pseudomonadati</taxon>
        <taxon>Bacteroidota</taxon>
        <taxon>Sphingobacteriia</taxon>
        <taxon>Sphingobacteriales</taxon>
        <taxon>Sphingobacteriaceae</taxon>
        <taxon>Mucilaginibacter</taxon>
    </lineage>
</organism>
<keyword evidence="3" id="KW-1185">Reference proteome</keyword>